<evidence type="ECO:0000256" key="2">
    <source>
        <dbReference type="ARBA" id="ARBA00022741"/>
    </source>
</evidence>
<evidence type="ECO:0000256" key="1">
    <source>
        <dbReference type="ARBA" id="ARBA00022598"/>
    </source>
</evidence>
<dbReference type="Pfam" id="PF02222">
    <property type="entry name" value="ATP-grasp"/>
    <property type="match status" value="1"/>
</dbReference>
<dbReference type="Pfam" id="PF17769">
    <property type="entry name" value="PurK_C"/>
    <property type="match status" value="1"/>
</dbReference>
<dbReference type="InterPro" id="IPR013815">
    <property type="entry name" value="ATP_grasp_subdomain_1"/>
</dbReference>
<feature type="binding site" evidence="5">
    <location>
        <position position="182"/>
    </location>
    <ligand>
        <name>ATP</name>
        <dbReference type="ChEBI" id="CHEBI:30616"/>
    </ligand>
</feature>
<dbReference type="Pfam" id="PF22660">
    <property type="entry name" value="RS_preATP-grasp-like"/>
    <property type="match status" value="1"/>
</dbReference>
<dbReference type="HAMAP" id="MF_01928">
    <property type="entry name" value="PurK"/>
    <property type="match status" value="1"/>
</dbReference>
<dbReference type="InterPro" id="IPR054350">
    <property type="entry name" value="PurT/PurK_preATP-grasp"/>
</dbReference>
<dbReference type="Gene3D" id="3.30.470.20">
    <property type="entry name" value="ATP-grasp fold, B domain"/>
    <property type="match status" value="1"/>
</dbReference>
<feature type="domain" description="ATP-grasp" evidence="6">
    <location>
        <begin position="120"/>
        <end position="331"/>
    </location>
</feature>
<keyword evidence="2 5" id="KW-0547">Nucleotide-binding</keyword>
<comment type="caution">
    <text evidence="7">The sequence shown here is derived from an EMBL/GenBank/DDBJ whole genome shotgun (WGS) entry which is preliminary data.</text>
</comment>
<dbReference type="Gene3D" id="3.40.50.20">
    <property type="match status" value="1"/>
</dbReference>
<evidence type="ECO:0000259" key="6">
    <source>
        <dbReference type="PROSITE" id="PS50975"/>
    </source>
</evidence>
<feature type="binding site" evidence="5">
    <location>
        <begin position="301"/>
        <end position="302"/>
    </location>
    <ligand>
        <name>ATP</name>
        <dbReference type="ChEBI" id="CHEBI:30616"/>
    </ligand>
</feature>
<keyword evidence="3 5" id="KW-0658">Purine biosynthesis</keyword>
<dbReference type="SUPFAM" id="SSF51246">
    <property type="entry name" value="Rudiment single hybrid motif"/>
    <property type="match status" value="1"/>
</dbReference>
<evidence type="ECO:0000256" key="4">
    <source>
        <dbReference type="ARBA" id="ARBA00022840"/>
    </source>
</evidence>
<feature type="binding site" evidence="5">
    <location>
        <position position="225"/>
    </location>
    <ligand>
        <name>ATP</name>
        <dbReference type="ChEBI" id="CHEBI:30616"/>
    </ligand>
</feature>
<gene>
    <name evidence="5" type="primary">purK</name>
    <name evidence="7" type="ORF">VB739_03800</name>
</gene>
<evidence type="ECO:0000256" key="3">
    <source>
        <dbReference type="ARBA" id="ARBA00022755"/>
    </source>
</evidence>
<evidence type="ECO:0000313" key="7">
    <source>
        <dbReference type="EMBL" id="MEA5441672.1"/>
    </source>
</evidence>
<accession>A0ABU5SUE2</accession>
<comment type="function">
    <text evidence="5">Catalyzes the ATP-dependent conversion of 5-aminoimidazole ribonucleotide (AIR) and HCO(3)(-) to N5-carboxyaminoimidazole ribonucleotide (N5-CAIR).</text>
</comment>
<evidence type="ECO:0000313" key="8">
    <source>
        <dbReference type="Proteomes" id="UP001302329"/>
    </source>
</evidence>
<dbReference type="PANTHER" id="PTHR11609">
    <property type="entry name" value="PURINE BIOSYNTHESIS PROTEIN 6/7, PUR6/7"/>
    <property type="match status" value="1"/>
</dbReference>
<dbReference type="InterPro" id="IPR005875">
    <property type="entry name" value="PurK"/>
</dbReference>
<dbReference type="EC" id="6.3.4.18" evidence="5"/>
<comment type="catalytic activity">
    <reaction evidence="5">
        <text>5-amino-1-(5-phospho-beta-D-ribosyl)imidazole + hydrogencarbonate + ATP = 5-carboxyamino-1-(5-phospho-D-ribosyl)imidazole + ADP + phosphate + 2 H(+)</text>
        <dbReference type="Rhea" id="RHEA:19317"/>
        <dbReference type="ChEBI" id="CHEBI:15378"/>
        <dbReference type="ChEBI" id="CHEBI:17544"/>
        <dbReference type="ChEBI" id="CHEBI:30616"/>
        <dbReference type="ChEBI" id="CHEBI:43474"/>
        <dbReference type="ChEBI" id="CHEBI:58730"/>
        <dbReference type="ChEBI" id="CHEBI:137981"/>
        <dbReference type="ChEBI" id="CHEBI:456216"/>
        <dbReference type="EC" id="6.3.4.18"/>
    </reaction>
</comment>
<feature type="binding site" evidence="5">
    <location>
        <position position="116"/>
    </location>
    <ligand>
        <name>ATP</name>
        <dbReference type="ChEBI" id="CHEBI:30616"/>
    </ligand>
</feature>
<name>A0ABU5SUE2_9CYAN</name>
<keyword evidence="4 5" id="KW-0067">ATP-binding</keyword>
<feature type="binding site" evidence="5">
    <location>
        <begin position="217"/>
        <end position="220"/>
    </location>
    <ligand>
        <name>ATP</name>
        <dbReference type="ChEBI" id="CHEBI:30616"/>
    </ligand>
</feature>
<dbReference type="Gene3D" id="3.30.1490.20">
    <property type="entry name" value="ATP-grasp fold, A domain"/>
    <property type="match status" value="1"/>
</dbReference>
<comment type="caution">
    <text evidence="5">Lacks conserved residue(s) required for the propagation of feature annotation.</text>
</comment>
<dbReference type="PROSITE" id="PS50975">
    <property type="entry name" value="ATP_GRASP"/>
    <property type="match status" value="1"/>
</dbReference>
<reference evidence="7 8" key="1">
    <citation type="submission" date="2023-12" db="EMBL/GenBank/DDBJ databases">
        <title>Baltic Sea Cyanobacteria.</title>
        <authorList>
            <person name="Delbaje E."/>
            <person name="Fewer D.P."/>
            <person name="Shishido T.K."/>
        </authorList>
    </citation>
    <scope>NUCLEOTIDE SEQUENCE [LARGE SCALE GENOMIC DNA]</scope>
    <source>
        <strain evidence="7 8">UHCC 0281</strain>
    </source>
</reference>
<keyword evidence="8" id="KW-1185">Reference proteome</keyword>
<dbReference type="GO" id="GO:0034028">
    <property type="term" value="F:5-(carboxyamino)imidazole ribonucleotide synthase activity"/>
    <property type="evidence" value="ECO:0007669"/>
    <property type="project" value="UniProtKB-EC"/>
</dbReference>
<dbReference type="InterPro" id="IPR011761">
    <property type="entry name" value="ATP-grasp"/>
</dbReference>
<dbReference type="InterPro" id="IPR011054">
    <property type="entry name" value="Rudment_hybrid_motif"/>
</dbReference>
<dbReference type="InterPro" id="IPR016185">
    <property type="entry name" value="PreATP-grasp_dom_sf"/>
</dbReference>
<dbReference type="PANTHER" id="PTHR11609:SF5">
    <property type="entry name" value="PHOSPHORIBOSYLAMINOIMIDAZOLE CARBOXYLASE"/>
    <property type="match status" value="1"/>
</dbReference>
<comment type="pathway">
    <text evidence="5">Purine metabolism; IMP biosynthesis via de novo pathway; 5-amino-1-(5-phospho-D-ribosyl)imidazole-4-carboxylate from 5-amino-1-(5-phospho-D-ribosyl)imidazole (N5-CAIR route): step 1/2.</text>
</comment>
<comment type="similarity">
    <text evidence="5">Belongs to the PurK/PurT family.</text>
</comment>
<sequence length="426" mass="45759">MQTIPDPDPQTSAAAIDAIGVVGGGQLAWMLAQAARDLGVALHVQTPGADDPATREAASVVLAPVDDVAATRELASRCRAISFENEWIPLEALQALEGPGLQFLPGLEALQPLVSKEGQRRLLADLHLPSPRWFPLADVLQPATPSAADGGQASMPASLPLPLRSPATPRLPEGFDFPMMAKASRGGYDGRGTVPVADLAALEALLARVAPDDWILEELVRFDQELALVACRDQHGTVACYPLVQTHQHRRVCDWVLFPAPVDHRVEVFARNVAASLLTALDYVGVLSIEFFYGPSGLQVNELAPRTHNSGHLTIEACRTSQFSQQVRIVAGLPMGATDAVVPGALMVNLLAPEGGDADQLERRRALEALPGAHLHWYGKQGGGAGRKLGHLTLLLEGRNATERERDQQRRLAEVRAIWPLPDQPT</sequence>
<protein>
    <recommendedName>
        <fullName evidence="5">N5-carboxyaminoimidazole ribonucleotide synthase</fullName>
        <shortName evidence="5">N5-CAIR synthase</shortName>
        <ecNumber evidence="5">6.3.4.18</ecNumber>
    </recommendedName>
    <alternativeName>
        <fullName evidence="5">5-(carboxyamino)imidazole ribonucleotide synthetase</fullName>
    </alternativeName>
</protein>
<proteinExistence type="inferred from homology"/>
<keyword evidence="1 5" id="KW-0436">Ligase</keyword>
<dbReference type="RefSeq" id="WP_323355791.1">
    <property type="nucleotide sequence ID" value="NZ_JAYGHY010000007.1"/>
</dbReference>
<dbReference type="InterPro" id="IPR003135">
    <property type="entry name" value="ATP-grasp_carboxylate-amine"/>
</dbReference>
<dbReference type="InterPro" id="IPR040686">
    <property type="entry name" value="PurK_C"/>
</dbReference>
<comment type="subunit">
    <text evidence="5">Homodimer.</text>
</comment>
<dbReference type="SUPFAM" id="SSF52440">
    <property type="entry name" value="PreATP-grasp domain"/>
    <property type="match status" value="1"/>
</dbReference>
<dbReference type="Proteomes" id="UP001302329">
    <property type="component" value="Unassembled WGS sequence"/>
</dbReference>
<dbReference type="EMBL" id="JAYGHY010000007">
    <property type="protein sequence ID" value="MEA5441672.1"/>
    <property type="molecule type" value="Genomic_DNA"/>
</dbReference>
<evidence type="ECO:0000256" key="5">
    <source>
        <dbReference type="HAMAP-Rule" id="MF_01928"/>
    </source>
</evidence>
<organism evidence="7 8">
    <name type="scientific">Cyanobium gracile UHCC 0281</name>
    <dbReference type="NCBI Taxonomy" id="3110309"/>
    <lineage>
        <taxon>Bacteria</taxon>
        <taxon>Bacillati</taxon>
        <taxon>Cyanobacteriota</taxon>
        <taxon>Cyanophyceae</taxon>
        <taxon>Synechococcales</taxon>
        <taxon>Prochlorococcaceae</taxon>
        <taxon>Cyanobium</taxon>
    </lineage>
</organism>
<dbReference type="SUPFAM" id="SSF56059">
    <property type="entry name" value="Glutathione synthetase ATP-binding domain-like"/>
    <property type="match status" value="1"/>
</dbReference>